<dbReference type="GO" id="GO:0050660">
    <property type="term" value="F:flavin adenine dinucleotide binding"/>
    <property type="evidence" value="ECO:0007669"/>
    <property type="project" value="InterPro"/>
</dbReference>
<dbReference type="EMBL" id="MKQR01000017">
    <property type="protein sequence ID" value="OLR92127.1"/>
    <property type="molecule type" value="Genomic_DNA"/>
</dbReference>
<dbReference type="Gene3D" id="1.10.540.10">
    <property type="entry name" value="Acyl-CoA dehydrogenase/oxidase, N-terminal domain"/>
    <property type="match status" value="1"/>
</dbReference>
<evidence type="ECO:0000259" key="2">
    <source>
        <dbReference type="Pfam" id="PF02771"/>
    </source>
</evidence>
<dbReference type="RefSeq" id="WP_075976014.1">
    <property type="nucleotide sequence ID" value="NZ_MKQR01000017.1"/>
</dbReference>
<dbReference type="Pfam" id="PF02771">
    <property type="entry name" value="Acyl-CoA_dh_N"/>
    <property type="match status" value="1"/>
</dbReference>
<dbReference type="Gene3D" id="1.20.140.10">
    <property type="entry name" value="Butyryl-CoA Dehydrogenase, subunit A, domain 3"/>
    <property type="match status" value="1"/>
</dbReference>
<dbReference type="InterPro" id="IPR046373">
    <property type="entry name" value="Acyl-CoA_Oxase/DH_mid-dom_sf"/>
</dbReference>
<sequence>MEQWVSVAREVAARLSEDAVQRERVGGDPVAEVALLREAGLLALTVPADLGGHGEGWPTAHAVLAEVAAADASVGHVLGYHYLHLWRLWQFDVPETAASLAKATAAQGWLWAGVANPRDDALALSEDGFTITGRKFFATGASAADRLVVSGVTPAGRKLTVAVDARAPGIRYLGDWDNLGQRMSASGGVEFTGARAEAVLGAQPDDEDPSAPRLSLPALGFQLILSRVLVATGRGALATAARYTREQTRAWPTSGVEHAVDDPHTLAAYGTLSARLDAAELLVDQAARAFDDAAADPALSWERRGELSVRVSAAKVVSSELSVEVANRVFELTGARATAARHGMDRFWRNARTLTLHDPAVYKAAEVGRHLLTGAVPAPSGYS</sequence>
<evidence type="ECO:0000313" key="4">
    <source>
        <dbReference type="EMBL" id="OLR92127.1"/>
    </source>
</evidence>
<dbReference type="InterPro" id="IPR009100">
    <property type="entry name" value="AcylCoA_DH/oxidase_NM_dom_sf"/>
</dbReference>
<dbReference type="PANTHER" id="PTHR43884">
    <property type="entry name" value="ACYL-COA DEHYDROGENASE"/>
    <property type="match status" value="1"/>
</dbReference>
<evidence type="ECO:0000313" key="5">
    <source>
        <dbReference type="Proteomes" id="UP000186040"/>
    </source>
</evidence>
<dbReference type="InterPro" id="IPR013786">
    <property type="entry name" value="AcylCoA_DH/ox_N"/>
</dbReference>
<comment type="caution">
    <text evidence="4">The sequence shown here is derived from an EMBL/GenBank/DDBJ whole genome shotgun (WGS) entry which is preliminary data.</text>
</comment>
<name>A0A1Q9LJ99_9PSEU</name>
<evidence type="ECO:0000256" key="1">
    <source>
        <dbReference type="ARBA" id="ARBA00023002"/>
    </source>
</evidence>
<dbReference type="GO" id="GO:0006552">
    <property type="term" value="P:L-leucine catabolic process"/>
    <property type="evidence" value="ECO:0007669"/>
    <property type="project" value="TreeGrafter"/>
</dbReference>
<dbReference type="OrthoDB" id="571684at2"/>
<dbReference type="AlphaFoldDB" id="A0A1Q9LJ99"/>
<dbReference type="InterPro" id="IPR013107">
    <property type="entry name" value="Acyl-CoA_DH_C"/>
</dbReference>
<keyword evidence="1" id="KW-0560">Oxidoreductase</keyword>
<dbReference type="PIRSF" id="PIRSF016578">
    <property type="entry name" value="HsaA"/>
    <property type="match status" value="1"/>
</dbReference>
<dbReference type="InterPro" id="IPR036250">
    <property type="entry name" value="AcylCo_DH-like_C"/>
</dbReference>
<reference evidence="4 5" key="1">
    <citation type="submission" date="2016-10" db="EMBL/GenBank/DDBJ databases">
        <title>The Draft Genome Sequence of Actinokineospora bangkokensis 44EHWT reveals the biosynthetic pathway of antifungal compounds Thailandins with unusual extender unit butylmalonyl-CoA.</title>
        <authorList>
            <person name="Greule A."/>
            <person name="Intra B."/>
            <person name="Flemming S."/>
            <person name="Rommel M.G."/>
            <person name="Panbangred W."/>
            <person name="Bechthold A."/>
        </authorList>
    </citation>
    <scope>NUCLEOTIDE SEQUENCE [LARGE SCALE GENOMIC DNA]</scope>
    <source>
        <strain evidence="4 5">44EHW</strain>
    </source>
</reference>
<keyword evidence="5" id="KW-1185">Reference proteome</keyword>
<organism evidence="4 5">
    <name type="scientific">Actinokineospora bangkokensis</name>
    <dbReference type="NCBI Taxonomy" id="1193682"/>
    <lineage>
        <taxon>Bacteria</taxon>
        <taxon>Bacillati</taxon>
        <taxon>Actinomycetota</taxon>
        <taxon>Actinomycetes</taxon>
        <taxon>Pseudonocardiales</taxon>
        <taxon>Pseudonocardiaceae</taxon>
        <taxon>Actinokineospora</taxon>
    </lineage>
</organism>
<dbReference type="Gene3D" id="2.40.110.10">
    <property type="entry name" value="Butyryl-CoA Dehydrogenase, subunit A, domain 2"/>
    <property type="match status" value="1"/>
</dbReference>
<evidence type="ECO:0000259" key="3">
    <source>
        <dbReference type="Pfam" id="PF08028"/>
    </source>
</evidence>
<dbReference type="STRING" id="1193682.BJP25_22555"/>
<dbReference type="InterPro" id="IPR037069">
    <property type="entry name" value="AcylCoA_DH/ox_N_sf"/>
</dbReference>
<dbReference type="Proteomes" id="UP000186040">
    <property type="component" value="Unassembled WGS sequence"/>
</dbReference>
<dbReference type="SUPFAM" id="SSF47203">
    <property type="entry name" value="Acyl-CoA dehydrogenase C-terminal domain-like"/>
    <property type="match status" value="1"/>
</dbReference>
<gene>
    <name evidence="4" type="ORF">BJP25_22555</name>
</gene>
<dbReference type="PANTHER" id="PTHR43884:SF12">
    <property type="entry name" value="ISOVALERYL-COA DEHYDROGENASE, MITOCHONDRIAL-RELATED"/>
    <property type="match status" value="1"/>
</dbReference>
<proteinExistence type="predicted"/>
<dbReference type="Pfam" id="PF08028">
    <property type="entry name" value="Acyl-CoA_dh_2"/>
    <property type="match status" value="1"/>
</dbReference>
<dbReference type="GO" id="GO:0008470">
    <property type="term" value="F:3-methylbutanoyl-CoA dehydrogenase activity"/>
    <property type="evidence" value="ECO:0007669"/>
    <property type="project" value="TreeGrafter"/>
</dbReference>
<dbReference type="SUPFAM" id="SSF56645">
    <property type="entry name" value="Acyl-CoA dehydrogenase NM domain-like"/>
    <property type="match status" value="1"/>
</dbReference>
<feature type="domain" description="Acyl-CoA dehydrogenase C-terminal" evidence="3">
    <location>
        <begin position="229"/>
        <end position="357"/>
    </location>
</feature>
<accession>A0A1Q9LJ99</accession>
<protein>
    <submittedName>
        <fullName evidence="4">Acyl-CoA dehydrogenase</fullName>
    </submittedName>
</protein>
<feature type="domain" description="Acyl-CoA dehydrogenase/oxidase N-terminal" evidence="2">
    <location>
        <begin position="8"/>
        <end position="82"/>
    </location>
</feature>